<protein>
    <submittedName>
        <fullName evidence="5">Antagonist of KipI</fullName>
    </submittedName>
</protein>
<dbReference type="Pfam" id="PF02626">
    <property type="entry name" value="CT_A_B"/>
    <property type="match status" value="1"/>
</dbReference>
<feature type="domain" description="Carboxyltransferase" evidence="4">
    <location>
        <begin position="23"/>
        <end position="303"/>
    </location>
</feature>
<dbReference type="InterPro" id="IPR029000">
    <property type="entry name" value="Cyclophilin-like_dom_sf"/>
</dbReference>
<keyword evidence="3" id="KW-0067">ATP-binding</keyword>
<dbReference type="GO" id="GO:0016787">
    <property type="term" value="F:hydrolase activity"/>
    <property type="evidence" value="ECO:0007669"/>
    <property type="project" value="UniProtKB-KW"/>
</dbReference>
<dbReference type="GO" id="GO:0005524">
    <property type="term" value="F:ATP binding"/>
    <property type="evidence" value="ECO:0007669"/>
    <property type="project" value="UniProtKB-KW"/>
</dbReference>
<dbReference type="SUPFAM" id="SSF50891">
    <property type="entry name" value="Cyclophilin-like"/>
    <property type="match status" value="1"/>
</dbReference>
<dbReference type="AlphaFoldDB" id="A0A1H6X4M4"/>
<keyword evidence="6" id="KW-1185">Reference proteome</keyword>
<dbReference type="InterPro" id="IPR052708">
    <property type="entry name" value="PxpC"/>
</dbReference>
<accession>A0A1H6X4M4</accession>
<dbReference type="RefSeq" id="WP_091829913.1">
    <property type="nucleotide sequence ID" value="NZ_FNZK01000004.1"/>
</dbReference>
<dbReference type="InterPro" id="IPR003778">
    <property type="entry name" value="CT_A_B"/>
</dbReference>
<evidence type="ECO:0000256" key="3">
    <source>
        <dbReference type="ARBA" id="ARBA00022840"/>
    </source>
</evidence>
<dbReference type="Proteomes" id="UP000199662">
    <property type="component" value="Unassembled WGS sequence"/>
</dbReference>
<dbReference type="SMART" id="SM00797">
    <property type="entry name" value="AHS2"/>
    <property type="match status" value="1"/>
</dbReference>
<dbReference type="EMBL" id="FNZK01000004">
    <property type="protein sequence ID" value="SEJ19772.1"/>
    <property type="molecule type" value="Genomic_DNA"/>
</dbReference>
<dbReference type="PANTHER" id="PTHR43309:SF5">
    <property type="entry name" value="5-OXOPROLINASE SUBUNIT C"/>
    <property type="match status" value="1"/>
</dbReference>
<dbReference type="Gene3D" id="2.40.100.10">
    <property type="entry name" value="Cyclophilin-like"/>
    <property type="match status" value="1"/>
</dbReference>
<dbReference type="NCBIfam" id="TIGR00724">
    <property type="entry name" value="urea_amlyse_rel"/>
    <property type="match status" value="1"/>
</dbReference>
<name>A0A1H6X4M4_9FIRM</name>
<keyword evidence="1" id="KW-0547">Nucleotide-binding</keyword>
<proteinExistence type="predicted"/>
<sequence length="311" mass="33693">MITVIQQGDFTTLQDQGRWGYQAWGMPIAGAMDSYAYKMANCLIGNLETAAVIEMTGSGAAFRFDEETLVSLCGADMQASVNGNIIANWSSVLIPRRGELHFGRAVLGRRAYLGVRGGFDVPLVMGSRSTYTGAKLGGLEGRTLQQGDVLYIGKDTFIPAKVQKLTANDIPVFSKTWTLRVVSGPQTHLFQAEAVFRFFSEVYLVTAADRVNYQLAGPKLAMLDKVDVISDGVGLGAIEIPACGLPYIVAPDHGTTRGFPKIGYIIQVDFPKVAQANIGDTIQFQQVTEATAIAALKIERTAYERIKKQLG</sequence>
<gene>
    <name evidence="5" type="ORF">SAMN05660742_104123</name>
</gene>
<evidence type="ECO:0000256" key="1">
    <source>
        <dbReference type="ARBA" id="ARBA00022741"/>
    </source>
</evidence>
<keyword evidence="2" id="KW-0378">Hydrolase</keyword>
<dbReference type="STRING" id="84035.SAMN05660742_104123"/>
<dbReference type="PANTHER" id="PTHR43309">
    <property type="entry name" value="5-OXOPROLINASE SUBUNIT C"/>
    <property type="match status" value="1"/>
</dbReference>
<evidence type="ECO:0000313" key="5">
    <source>
        <dbReference type="EMBL" id="SEJ19772.1"/>
    </source>
</evidence>
<reference evidence="5 6" key="1">
    <citation type="submission" date="2016-10" db="EMBL/GenBank/DDBJ databases">
        <authorList>
            <person name="de Groot N.N."/>
        </authorList>
    </citation>
    <scope>NUCLEOTIDE SEQUENCE [LARGE SCALE GENOMIC DNA]</scope>
    <source>
        <strain evidence="5 6">DSM 2179</strain>
    </source>
</reference>
<organism evidence="5 6">
    <name type="scientific">Propionispira arboris</name>
    <dbReference type="NCBI Taxonomy" id="84035"/>
    <lineage>
        <taxon>Bacteria</taxon>
        <taxon>Bacillati</taxon>
        <taxon>Bacillota</taxon>
        <taxon>Negativicutes</taxon>
        <taxon>Selenomonadales</taxon>
        <taxon>Selenomonadaceae</taxon>
        <taxon>Propionispira</taxon>
    </lineage>
</organism>
<evidence type="ECO:0000313" key="6">
    <source>
        <dbReference type="Proteomes" id="UP000199662"/>
    </source>
</evidence>
<evidence type="ECO:0000256" key="2">
    <source>
        <dbReference type="ARBA" id="ARBA00022801"/>
    </source>
</evidence>
<evidence type="ECO:0000259" key="4">
    <source>
        <dbReference type="SMART" id="SM00797"/>
    </source>
</evidence>